<evidence type="ECO:0000259" key="2">
    <source>
        <dbReference type="Pfam" id="PF07859"/>
    </source>
</evidence>
<organism evidence="3 4">
    <name type="scientific">Linnemannia exigua</name>
    <dbReference type="NCBI Taxonomy" id="604196"/>
    <lineage>
        <taxon>Eukaryota</taxon>
        <taxon>Fungi</taxon>
        <taxon>Fungi incertae sedis</taxon>
        <taxon>Mucoromycota</taxon>
        <taxon>Mortierellomycotina</taxon>
        <taxon>Mortierellomycetes</taxon>
        <taxon>Mortierellales</taxon>
        <taxon>Mortierellaceae</taxon>
        <taxon>Linnemannia</taxon>
    </lineage>
</organism>
<accession>A0AAD4D5P6</accession>
<dbReference type="InterPro" id="IPR050300">
    <property type="entry name" value="GDXG_lipolytic_enzyme"/>
</dbReference>
<sequence length="531" mass="59818">MTSLQQHSALISQTLLHPNSNSNKNNNKRQRGSLAFPINNIRRYISLISQQIAIGASLIVKHPFIPPPVPTWPLHLALFVAVVRATADYQEHIVEDISDIRDWIDTFFHYLPKLPMMHIVPYKLPILTQGRGFPGVLETLEQSETGHRTLPGIWIADSKVWSKVMQMPIAQSAKVSKDPYAAREGEQVIFYTHGGGYFICSTATHREMLWRISRATGRRIFAVDYRLAPEHPYPAALQDASHAFHHLTDPHGVGFDPKNVTAAGDSAGGGLTIAMMMYQRDHGLPMASKAVLLSPWLDLTMSCESWVTNSMDYLPCPPRHEHKFNPISFYCSGKDKMKTMARHPYISPLWGSLEGLPPMLIQCGEAERLRDECILFTYKAGGCFGNSNELPAKTSMKRDQSCTSQVELDMYPGMVHVFQAMPFLREADVAMERMLEFMQRKESEVTALEETVGMEVPLGVGEEEEEADNELGDEEDEDNALVRELEEVVIAGKLMEELVVKSRRMEDLPAFLQLIEDDARLEERPTATIRA</sequence>
<evidence type="ECO:0000256" key="1">
    <source>
        <dbReference type="ARBA" id="ARBA00022801"/>
    </source>
</evidence>
<keyword evidence="4" id="KW-1185">Reference proteome</keyword>
<dbReference type="InterPro" id="IPR013094">
    <property type="entry name" value="AB_hydrolase_3"/>
</dbReference>
<name>A0AAD4D5P6_9FUNG</name>
<dbReference type="PANTHER" id="PTHR48081">
    <property type="entry name" value="AB HYDROLASE SUPERFAMILY PROTEIN C4A8.06C"/>
    <property type="match status" value="1"/>
</dbReference>
<dbReference type="PANTHER" id="PTHR48081:SF26">
    <property type="entry name" value="ALPHA_BETA HYDROLASE FOLD-3 DOMAIN-CONTAINING PROTEIN"/>
    <property type="match status" value="1"/>
</dbReference>
<feature type="domain" description="Alpha/beta hydrolase fold-3" evidence="2">
    <location>
        <begin position="189"/>
        <end position="373"/>
    </location>
</feature>
<dbReference type="Pfam" id="PF07859">
    <property type="entry name" value="Abhydrolase_3"/>
    <property type="match status" value="1"/>
</dbReference>
<evidence type="ECO:0000313" key="4">
    <source>
        <dbReference type="Proteomes" id="UP001194580"/>
    </source>
</evidence>
<reference evidence="3" key="1">
    <citation type="journal article" date="2020" name="Fungal Divers.">
        <title>Resolving the Mortierellaceae phylogeny through synthesis of multi-gene phylogenetics and phylogenomics.</title>
        <authorList>
            <person name="Vandepol N."/>
            <person name="Liber J."/>
            <person name="Desiro A."/>
            <person name="Na H."/>
            <person name="Kennedy M."/>
            <person name="Barry K."/>
            <person name="Grigoriev I.V."/>
            <person name="Miller A.N."/>
            <person name="O'Donnell K."/>
            <person name="Stajich J.E."/>
            <person name="Bonito G."/>
        </authorList>
    </citation>
    <scope>NUCLEOTIDE SEQUENCE</scope>
    <source>
        <strain evidence="3">NRRL 28262</strain>
    </source>
</reference>
<gene>
    <name evidence="3" type="ORF">BGZ95_002618</name>
</gene>
<comment type="caution">
    <text evidence="3">The sequence shown here is derived from an EMBL/GenBank/DDBJ whole genome shotgun (WGS) entry which is preliminary data.</text>
</comment>
<keyword evidence="1" id="KW-0378">Hydrolase</keyword>
<protein>
    <recommendedName>
        <fullName evidence="2">Alpha/beta hydrolase fold-3 domain-containing protein</fullName>
    </recommendedName>
</protein>
<dbReference type="Gene3D" id="3.40.50.1820">
    <property type="entry name" value="alpha/beta hydrolase"/>
    <property type="match status" value="1"/>
</dbReference>
<dbReference type="AlphaFoldDB" id="A0AAD4D5P6"/>
<evidence type="ECO:0000313" key="3">
    <source>
        <dbReference type="EMBL" id="KAG0268108.1"/>
    </source>
</evidence>
<dbReference type="GO" id="GO:0016787">
    <property type="term" value="F:hydrolase activity"/>
    <property type="evidence" value="ECO:0007669"/>
    <property type="project" value="UniProtKB-KW"/>
</dbReference>
<dbReference type="SUPFAM" id="SSF53474">
    <property type="entry name" value="alpha/beta-Hydrolases"/>
    <property type="match status" value="1"/>
</dbReference>
<dbReference type="InterPro" id="IPR029058">
    <property type="entry name" value="AB_hydrolase_fold"/>
</dbReference>
<proteinExistence type="predicted"/>
<dbReference type="Proteomes" id="UP001194580">
    <property type="component" value="Unassembled WGS sequence"/>
</dbReference>
<dbReference type="EMBL" id="JAAAIL010001560">
    <property type="protein sequence ID" value="KAG0268108.1"/>
    <property type="molecule type" value="Genomic_DNA"/>
</dbReference>